<keyword evidence="2" id="KW-1185">Reference proteome</keyword>
<evidence type="ECO:0000313" key="1">
    <source>
        <dbReference type="EMBL" id="KAJ3520959.1"/>
    </source>
</evidence>
<dbReference type="EMBL" id="JANHOG010002684">
    <property type="protein sequence ID" value="KAJ3520959.1"/>
    <property type="molecule type" value="Genomic_DNA"/>
</dbReference>
<reference evidence="1" key="1">
    <citation type="submission" date="2022-07" db="EMBL/GenBank/DDBJ databases">
        <title>Genome Sequence of Phlebia brevispora.</title>
        <authorList>
            <person name="Buettner E."/>
        </authorList>
    </citation>
    <scope>NUCLEOTIDE SEQUENCE</scope>
    <source>
        <strain evidence="1">MPL23</strain>
    </source>
</reference>
<dbReference type="Proteomes" id="UP001148662">
    <property type="component" value="Unassembled WGS sequence"/>
</dbReference>
<protein>
    <submittedName>
        <fullName evidence="1">Uncharacterized protein</fullName>
    </submittedName>
</protein>
<name>A0ACC1RN34_9APHY</name>
<accession>A0ACC1RN34</accession>
<evidence type="ECO:0000313" key="2">
    <source>
        <dbReference type="Proteomes" id="UP001148662"/>
    </source>
</evidence>
<gene>
    <name evidence="1" type="ORF">NM688_g9085</name>
</gene>
<comment type="caution">
    <text evidence="1">The sequence shown here is derived from an EMBL/GenBank/DDBJ whole genome shotgun (WGS) entry which is preliminary data.</text>
</comment>
<organism evidence="1 2">
    <name type="scientific">Phlebia brevispora</name>
    <dbReference type="NCBI Taxonomy" id="194682"/>
    <lineage>
        <taxon>Eukaryota</taxon>
        <taxon>Fungi</taxon>
        <taxon>Dikarya</taxon>
        <taxon>Basidiomycota</taxon>
        <taxon>Agaricomycotina</taxon>
        <taxon>Agaricomycetes</taxon>
        <taxon>Polyporales</taxon>
        <taxon>Meruliaceae</taxon>
        <taxon>Phlebia</taxon>
    </lineage>
</organism>
<proteinExistence type="predicted"/>
<sequence>MSKEEKNMKMRDVVKELDKIKENKEFVPHNVNISSFYDACANLNSIQDQLKSLAAHMETKVIFIAVRDSVDSYLLPHSLVSSNCMRSWFAHTAGMSLVRFTSLTEAFAIFSLQGVQLNREQKLTQLKHKCSKLIFHKLKACATPEQISHMNYTNFGQITESEIKTKIKLELLLNFWKNGATYFNQISSEDAHALLSPASSETVPTISTPSTSSADLITLLATVPSLNELNQSPQAPIPLLPPLIPWPLECAPSSVQAIFLINSERFGLQKKRKKRSDVSKLKGSRKKQNTQEGTNLQATAPPTPALPAFMPAPAPALTN</sequence>